<dbReference type="KEGG" id="hbq:QI031_11175"/>
<name>A0AAJ6NWX6_9CYAN</name>
<dbReference type="Proteomes" id="UP001223520">
    <property type="component" value="Chromosome"/>
</dbReference>
<dbReference type="RefSeq" id="WP_281485232.1">
    <property type="nucleotide sequence ID" value="NZ_CP124543.1"/>
</dbReference>
<protein>
    <submittedName>
        <fullName evidence="1">Uncharacterized protein</fullName>
    </submittedName>
</protein>
<sequence>MRCAQPFISIASGRLEKQILELRCFGLADFSKHIVDKYSGAELGKFKFPTLTLLQRVSSLGNVFNTTQIFPNQITSSPHSTTKLNLNILVFLNTVIQRFVEGKSKPENLHSTRFTFSNNSTISITRTSSQLDPRVHIGSKSQISQPGGWTFLQSSTILISKTSLPQFNQLENMGVRQKQQTSQAVLLFQNKSDAFTVESPSSFSLQQSENNTRPTQNLQLEKSASPDQIFIWRSPNPTLLTKNQKPLLIHLANLNQITSTVKGTSGLIQKLQSIETQTILQFRKIATNSSVFYNALIPSITRGNIAASLISQSANINYQTQQNTNLFKNILMQKMASRESKSQIYRSGGWTFSQNSTILISKTSLPQFNQLENMGVRQKQQTSQAVLSFQNQSDAIAVESPSSFSLQQSENNTLPTQNLQLEESASPAQIFVSRSPNPTLLTENKKPLLIHLANMNQITSTVEGTFQFIQRLQSLETQTSLQYKKVATNSEDDLSLAPHYIRTKRLSKYLQSYENLFHQQVDNNTNKNQIKLNSSPNALTMEFVQPKANIFPVPNNQENKLENHQEKKVKVKNDLIKQVQTDIPTINVNYIAEQVYQLIERKIKIERQRRGML</sequence>
<accession>A0AAJ6NWX6</accession>
<organism evidence="1 2">
    <name type="scientific">Halotia branconii CENA392</name>
    <dbReference type="NCBI Taxonomy" id="1539056"/>
    <lineage>
        <taxon>Bacteria</taxon>
        <taxon>Bacillati</taxon>
        <taxon>Cyanobacteriota</taxon>
        <taxon>Cyanophyceae</taxon>
        <taxon>Nostocales</taxon>
        <taxon>Nodulariaceae</taxon>
        <taxon>Halotia</taxon>
    </lineage>
</organism>
<evidence type="ECO:0000313" key="2">
    <source>
        <dbReference type="Proteomes" id="UP001223520"/>
    </source>
</evidence>
<dbReference type="AlphaFoldDB" id="A0AAJ6NWX6"/>
<evidence type="ECO:0000313" key="1">
    <source>
        <dbReference type="EMBL" id="WGV27998.1"/>
    </source>
</evidence>
<gene>
    <name evidence="1" type="ORF">QI031_11175</name>
</gene>
<dbReference type="EMBL" id="CP124543">
    <property type="protein sequence ID" value="WGV27998.1"/>
    <property type="molecule type" value="Genomic_DNA"/>
</dbReference>
<keyword evidence="2" id="KW-1185">Reference proteome</keyword>
<reference evidence="1 2" key="1">
    <citation type="journal article" date="2023" name="Limnol Oceanogr Lett">
        <title>Environmental adaptations by the intertidal Antarctic cyanobacterium Halotia branconii CENA392 as revealed using long-read genome sequencing.</title>
        <authorList>
            <person name="Dextro R.B."/>
            <person name="Delbaje E."/>
            <person name="Freitas P.N.N."/>
            <person name="Geraldes V."/>
            <person name="Pinto E."/>
            <person name="Long P.F."/>
            <person name="Fiore M.F."/>
        </authorList>
    </citation>
    <scope>NUCLEOTIDE SEQUENCE [LARGE SCALE GENOMIC DNA]</scope>
    <source>
        <strain evidence="1 2">CENA392</strain>
    </source>
</reference>
<proteinExistence type="predicted"/>